<organism evidence="3 4">
    <name type="scientific">Photobacterium pectinilyticum</name>
    <dbReference type="NCBI Taxonomy" id="2906793"/>
    <lineage>
        <taxon>Bacteria</taxon>
        <taxon>Pseudomonadati</taxon>
        <taxon>Pseudomonadota</taxon>
        <taxon>Gammaproteobacteria</taxon>
        <taxon>Vibrionales</taxon>
        <taxon>Vibrionaceae</taxon>
        <taxon>Photobacterium</taxon>
    </lineage>
</organism>
<dbReference type="EMBL" id="JANEYT010000060">
    <property type="protein sequence ID" value="MCQ1060200.1"/>
    <property type="molecule type" value="Genomic_DNA"/>
</dbReference>
<gene>
    <name evidence="3" type="ORF">NHN17_19340</name>
</gene>
<dbReference type="SUPFAM" id="SSF53850">
    <property type="entry name" value="Periplasmic binding protein-like II"/>
    <property type="match status" value="1"/>
</dbReference>
<comment type="caution">
    <text evidence="3">The sequence shown here is derived from an EMBL/GenBank/DDBJ whole genome shotgun (WGS) entry which is preliminary data.</text>
</comment>
<sequence>MKKITHTLSVIALSVASFGSMAAGYPTRSIEVVVPYSAGGGTDLVTRSFVDVANQYLPKSAGVVNKTGGGGAVGLTEIAMARPNGYKIGTGTVEIAMLPHLGLVGWDATSFTPIARLNAEPAAVSVSADAPWDTFEDFIAYAKENPSAVRIGNSGTGAIWHIAAEALGDASNVTFSHIPYNGANPAATALLGGHIEAVTVSPAEVVNHVDNGTIKILAVMSDKRLEKFPEVPTLKESGVDLSIETWRGLVVPNNTPENVITVLSDVAQKVTSNPDFTQTLEKMNLTPAYLPADEFQDAINKDNAFFAQTMTKLGLTN</sequence>
<dbReference type="Proteomes" id="UP001524460">
    <property type="component" value="Unassembled WGS sequence"/>
</dbReference>
<keyword evidence="2" id="KW-0732">Signal</keyword>
<dbReference type="CDD" id="cd07012">
    <property type="entry name" value="PBP2_Bug_TTT"/>
    <property type="match status" value="1"/>
</dbReference>
<protein>
    <submittedName>
        <fullName evidence="3">Tripartite tricarboxylate transporter substrate binding protein</fullName>
    </submittedName>
</protein>
<name>A0ABT1N627_9GAMM</name>
<feature type="signal peptide" evidence="2">
    <location>
        <begin position="1"/>
        <end position="22"/>
    </location>
</feature>
<reference evidence="3 4" key="1">
    <citation type="submission" date="2022-07" db="EMBL/GenBank/DDBJ databases">
        <title>Photobacterium pectinilyticum sp. nov., a marine bacterium isolated from surface seawater of Qingdao offshore.</title>
        <authorList>
            <person name="Wang X."/>
        </authorList>
    </citation>
    <scope>NUCLEOTIDE SEQUENCE [LARGE SCALE GENOMIC DNA]</scope>
    <source>
        <strain evidence="3 4">ZSDE20</strain>
    </source>
</reference>
<dbReference type="PANTHER" id="PTHR42928">
    <property type="entry name" value="TRICARBOXYLATE-BINDING PROTEIN"/>
    <property type="match status" value="1"/>
</dbReference>
<comment type="similarity">
    <text evidence="1">Belongs to the UPF0065 (bug) family.</text>
</comment>
<accession>A0ABT1N627</accession>
<dbReference type="PIRSF" id="PIRSF017082">
    <property type="entry name" value="YflP"/>
    <property type="match status" value="1"/>
</dbReference>
<dbReference type="RefSeq" id="WP_255044280.1">
    <property type="nucleotide sequence ID" value="NZ_JANEYT010000060.1"/>
</dbReference>
<evidence type="ECO:0000256" key="1">
    <source>
        <dbReference type="ARBA" id="ARBA00006987"/>
    </source>
</evidence>
<evidence type="ECO:0000256" key="2">
    <source>
        <dbReference type="SAM" id="SignalP"/>
    </source>
</evidence>
<dbReference type="Gene3D" id="3.40.190.10">
    <property type="entry name" value="Periplasmic binding protein-like II"/>
    <property type="match status" value="1"/>
</dbReference>
<dbReference type="InterPro" id="IPR042100">
    <property type="entry name" value="Bug_dom1"/>
</dbReference>
<feature type="chain" id="PRO_5045602478" evidence="2">
    <location>
        <begin position="23"/>
        <end position="317"/>
    </location>
</feature>
<dbReference type="Gene3D" id="3.40.190.150">
    <property type="entry name" value="Bordetella uptake gene, domain 1"/>
    <property type="match status" value="1"/>
</dbReference>
<evidence type="ECO:0000313" key="3">
    <source>
        <dbReference type="EMBL" id="MCQ1060200.1"/>
    </source>
</evidence>
<keyword evidence="4" id="KW-1185">Reference proteome</keyword>
<dbReference type="Pfam" id="PF03401">
    <property type="entry name" value="TctC"/>
    <property type="match status" value="1"/>
</dbReference>
<evidence type="ECO:0000313" key="4">
    <source>
        <dbReference type="Proteomes" id="UP001524460"/>
    </source>
</evidence>
<dbReference type="PANTHER" id="PTHR42928:SF5">
    <property type="entry name" value="BLR1237 PROTEIN"/>
    <property type="match status" value="1"/>
</dbReference>
<dbReference type="InterPro" id="IPR005064">
    <property type="entry name" value="BUG"/>
</dbReference>
<proteinExistence type="inferred from homology"/>